<proteinExistence type="predicted"/>
<evidence type="ECO:0000313" key="2">
    <source>
        <dbReference type="Proteomes" id="UP000249616"/>
    </source>
</evidence>
<dbReference type="Proteomes" id="UP000249616">
    <property type="component" value="Chromosome"/>
</dbReference>
<evidence type="ECO:0000313" key="1">
    <source>
        <dbReference type="EMBL" id="AWW37831.1"/>
    </source>
</evidence>
<dbReference type="GeneID" id="32596550"/>
<protein>
    <recommendedName>
        <fullName evidence="3">Immunity protein 52 domain-containing protein</fullName>
    </recommendedName>
</protein>
<keyword evidence="2" id="KW-1185">Reference proteome</keyword>
<name>A0A2Z4IY29_9ACTN</name>
<dbReference type="EMBL" id="CP030073">
    <property type="protein sequence ID" value="AWW37831.1"/>
    <property type="molecule type" value="Genomic_DNA"/>
</dbReference>
<dbReference type="RefSeq" id="WP_053758758.1">
    <property type="nucleotide sequence ID" value="NZ_CBDRHE010000023.1"/>
</dbReference>
<dbReference type="AlphaFoldDB" id="A0A2Z4IY29"/>
<evidence type="ECO:0008006" key="3">
    <source>
        <dbReference type="Google" id="ProtNLM"/>
    </source>
</evidence>
<sequence length="239" mass="24999">MRRVVRGFWGPRPEPVERLAERWSATLDGLVRLLPAAGQGGAASWTWRYAGPAGAVRPGSPPDTASLLDALRAARAAEDWSDRTGTGLRLVAEGVPGWKAELSGVAGGSPENLLQSIVIAVESPDDAEVPDAELLAAVAESWQPDFGDVTDDDVMDALEDDADFMVGEPSVGWVGFLSPGRAARVPDSSGIPRKELAGGGVLLHVADPGDTAAVVRAYAVLREAGALEPLPRPLDRAVL</sequence>
<dbReference type="KEGG" id="scad:DN051_15185"/>
<organism evidence="1 2">
    <name type="scientific">Streptomyces cadmiisoli</name>
    <dbReference type="NCBI Taxonomy" id="2184053"/>
    <lineage>
        <taxon>Bacteria</taxon>
        <taxon>Bacillati</taxon>
        <taxon>Actinomycetota</taxon>
        <taxon>Actinomycetes</taxon>
        <taxon>Kitasatosporales</taxon>
        <taxon>Streptomycetaceae</taxon>
        <taxon>Streptomyces</taxon>
        <taxon>Streptomyces aurantiacus group</taxon>
    </lineage>
</organism>
<gene>
    <name evidence="1" type="ORF">DN051_15185</name>
</gene>
<accession>A0A2Z4IY29</accession>
<reference evidence="1 2" key="1">
    <citation type="journal article" date="2019" name="Int. J. Syst. Evol. Microbiol.">
        <title>Streptomyces cadmiisoli sp. nov., a novel actinomycete isolated from cadmium-contaminated soil.</title>
        <authorList>
            <person name="Li K."/>
            <person name="Tang X."/>
            <person name="Zhao J."/>
            <person name="Guo Y."/>
            <person name="Tang Y."/>
            <person name="Gao J."/>
        </authorList>
    </citation>
    <scope>NUCLEOTIDE SEQUENCE [LARGE SCALE GENOMIC DNA]</scope>
    <source>
        <strain evidence="1 2">ZFG47</strain>
    </source>
</reference>